<evidence type="ECO:0000256" key="2">
    <source>
        <dbReference type="ARBA" id="ARBA00010663"/>
    </source>
</evidence>
<dbReference type="SMART" id="SM01381">
    <property type="entry name" value="7TM_GPCR_Srsx"/>
    <property type="match status" value="1"/>
</dbReference>
<dbReference type="PRINTS" id="PR00237">
    <property type="entry name" value="GPCRRHODOPSN"/>
</dbReference>
<dbReference type="Proteomes" id="UP000076858">
    <property type="component" value="Unassembled WGS sequence"/>
</dbReference>
<feature type="transmembrane region" description="Helical" evidence="11">
    <location>
        <begin position="347"/>
        <end position="368"/>
    </location>
</feature>
<dbReference type="PROSITE" id="PS50262">
    <property type="entry name" value="G_PROTEIN_RECEP_F1_2"/>
    <property type="match status" value="1"/>
</dbReference>
<comment type="similarity">
    <text evidence="2 9">Belongs to the G-protein coupled receptor 1 family.</text>
</comment>
<evidence type="ECO:0000259" key="13">
    <source>
        <dbReference type="PROSITE" id="PS50262"/>
    </source>
</evidence>
<evidence type="ECO:0000313" key="14">
    <source>
        <dbReference type="EMBL" id="KZS09045.1"/>
    </source>
</evidence>
<dbReference type="InterPro" id="IPR000611">
    <property type="entry name" value="NPY_rcpt"/>
</dbReference>
<keyword evidence="15" id="KW-1185">Reference proteome</keyword>
<dbReference type="EMBL" id="LRGB01002121">
    <property type="protein sequence ID" value="KZS09045.1"/>
    <property type="molecule type" value="Genomic_DNA"/>
</dbReference>
<evidence type="ECO:0000256" key="12">
    <source>
        <dbReference type="SAM" id="SignalP"/>
    </source>
</evidence>
<evidence type="ECO:0000256" key="1">
    <source>
        <dbReference type="ARBA" id="ARBA00004141"/>
    </source>
</evidence>
<evidence type="ECO:0000256" key="3">
    <source>
        <dbReference type="ARBA" id="ARBA00022692"/>
    </source>
</evidence>
<dbReference type="Pfam" id="PF00001">
    <property type="entry name" value="7tm_1"/>
    <property type="match status" value="1"/>
</dbReference>
<keyword evidence="12" id="KW-0732">Signal</keyword>
<dbReference type="InterPro" id="IPR017452">
    <property type="entry name" value="GPCR_Rhodpsn_7TM"/>
</dbReference>
<dbReference type="OrthoDB" id="9046662at2759"/>
<evidence type="ECO:0000256" key="5">
    <source>
        <dbReference type="ARBA" id="ARBA00023040"/>
    </source>
</evidence>
<proteinExistence type="inferred from homology"/>
<feature type="transmembrane region" description="Helical" evidence="11">
    <location>
        <begin position="388"/>
        <end position="412"/>
    </location>
</feature>
<protein>
    <submittedName>
        <fullName evidence="14">NPFG-protein-coupled receptor</fullName>
    </submittedName>
</protein>
<evidence type="ECO:0000256" key="11">
    <source>
        <dbReference type="SAM" id="Phobius"/>
    </source>
</evidence>
<keyword evidence="3 9" id="KW-0812">Transmembrane</keyword>
<accession>A0A164RXS6</accession>
<reference evidence="14 15" key="1">
    <citation type="submission" date="2016-03" db="EMBL/GenBank/DDBJ databases">
        <title>EvidentialGene: Evidence-directed Construction of Genes on Genomes.</title>
        <authorList>
            <person name="Gilbert D.G."/>
            <person name="Choi J.-H."/>
            <person name="Mockaitis K."/>
            <person name="Colbourne J."/>
            <person name="Pfrender M."/>
        </authorList>
    </citation>
    <scope>NUCLEOTIDE SEQUENCE [LARGE SCALE GENOMIC DNA]</scope>
    <source>
        <strain evidence="14 15">Xinb3</strain>
        <tissue evidence="14">Complete organism</tissue>
    </source>
</reference>
<feature type="transmembrane region" description="Helical" evidence="11">
    <location>
        <begin position="238"/>
        <end position="257"/>
    </location>
</feature>
<gene>
    <name evidence="14" type="ORF">APZ42_026781</name>
</gene>
<evidence type="ECO:0000256" key="9">
    <source>
        <dbReference type="RuleBase" id="RU000688"/>
    </source>
</evidence>
<feature type="compositionally biased region" description="Gly residues" evidence="10">
    <location>
        <begin position="464"/>
        <end position="474"/>
    </location>
</feature>
<evidence type="ECO:0000313" key="15">
    <source>
        <dbReference type="Proteomes" id="UP000076858"/>
    </source>
</evidence>
<evidence type="ECO:0000256" key="10">
    <source>
        <dbReference type="SAM" id="MobiDB-lite"/>
    </source>
</evidence>
<dbReference type="Gene3D" id="1.20.1070.10">
    <property type="entry name" value="Rhodopsin 7-helix transmembrane proteins"/>
    <property type="match status" value="1"/>
</dbReference>
<feature type="region of interest" description="Disordered" evidence="10">
    <location>
        <begin position="450"/>
        <end position="474"/>
    </location>
</feature>
<evidence type="ECO:0000256" key="8">
    <source>
        <dbReference type="ARBA" id="ARBA00023224"/>
    </source>
</evidence>
<feature type="signal peptide" evidence="12">
    <location>
        <begin position="1"/>
        <end position="21"/>
    </location>
</feature>
<feature type="chain" id="PRO_5007853011" evidence="12">
    <location>
        <begin position="22"/>
        <end position="532"/>
    </location>
</feature>
<comment type="subcellular location">
    <subcellularLocation>
        <location evidence="1">Membrane</location>
        <topology evidence="1">Multi-pass membrane protein</topology>
    </subcellularLocation>
</comment>
<sequence>MAHYGCQQLHYSLLCLRLTAPLLNLAANMEDYQPLDDSFDDPHNLTAWIMQHMERTEGSLAGQLNHTTIRILVHNLTNLLLKHHSSGGPGGLINFNINPDDEHYWSRVMENRRVGYGASCVLITLYSVLIMAGSLGNCLVIWAVIRQPTMRTLRNTFITNLAVSDLLLCLVTMPLTLLEIITKYWPLGDSVISCKLAGGLQAVSIFVSTMSITAISLDRYQLIVYPTTDYLKRIGAAAGLFSIWALSFLLAAPMFLFRSLDHHSLWPSHYGIGVESVDYCYENWPVAHGRALYSAATIVLQYAAPILIVSVVHAKICRRLRLRQSLMMSMGKDSKKQASEKQRLRRLNSLLVTIAFIFAVCWMPLNVYNLVLDLYNPFQKTEDQETMLIIYAVCHVLGMSSACANPWLYGWYNDNFRNEFRDIVSPLLRCFGRHCPALATSISVSRSSSRQKAVQRPDASVNGMHGGGAGGTGVLNGEDERSQIACTDDDDNLPHLINNIPMTSMQMNQLTCEVEMTYSSCIQSTIQSSDML</sequence>
<dbReference type="GO" id="GO:0016020">
    <property type="term" value="C:membrane"/>
    <property type="evidence" value="ECO:0007669"/>
    <property type="project" value="UniProtKB-SubCell"/>
</dbReference>
<dbReference type="PROSITE" id="PS00237">
    <property type="entry name" value="G_PROTEIN_RECEP_F1_1"/>
    <property type="match status" value="1"/>
</dbReference>
<dbReference type="CDD" id="cd15203">
    <property type="entry name" value="7tmA_NPYR-like"/>
    <property type="match status" value="1"/>
</dbReference>
<feature type="transmembrane region" description="Helical" evidence="11">
    <location>
        <begin position="116"/>
        <end position="145"/>
    </location>
</feature>
<keyword evidence="6 11" id="KW-0472">Membrane</keyword>
<dbReference type="PRINTS" id="PR01012">
    <property type="entry name" value="NRPEPTIDEYR"/>
</dbReference>
<comment type="caution">
    <text evidence="14">The sequence shown here is derived from an EMBL/GenBank/DDBJ whole genome shotgun (WGS) entry which is preliminary data.</text>
</comment>
<evidence type="ECO:0000256" key="4">
    <source>
        <dbReference type="ARBA" id="ARBA00022989"/>
    </source>
</evidence>
<feature type="transmembrane region" description="Helical" evidence="11">
    <location>
        <begin position="157"/>
        <end position="178"/>
    </location>
</feature>
<dbReference type="AlphaFoldDB" id="A0A164RXS6"/>
<keyword evidence="8 9" id="KW-0807">Transducer</keyword>
<dbReference type="PANTHER" id="PTHR24235">
    <property type="entry name" value="NEUROPEPTIDE Y RECEPTOR"/>
    <property type="match status" value="1"/>
</dbReference>
<feature type="domain" description="G-protein coupled receptors family 1 profile" evidence="13">
    <location>
        <begin position="136"/>
        <end position="409"/>
    </location>
</feature>
<evidence type="ECO:0000256" key="6">
    <source>
        <dbReference type="ARBA" id="ARBA00023136"/>
    </source>
</evidence>
<organism evidence="14 15">
    <name type="scientific">Daphnia magna</name>
    <dbReference type="NCBI Taxonomy" id="35525"/>
    <lineage>
        <taxon>Eukaryota</taxon>
        <taxon>Metazoa</taxon>
        <taxon>Ecdysozoa</taxon>
        <taxon>Arthropoda</taxon>
        <taxon>Crustacea</taxon>
        <taxon>Branchiopoda</taxon>
        <taxon>Diplostraca</taxon>
        <taxon>Cladocera</taxon>
        <taxon>Anomopoda</taxon>
        <taxon>Daphniidae</taxon>
        <taxon>Daphnia</taxon>
    </lineage>
</organism>
<dbReference type="InterPro" id="IPR000276">
    <property type="entry name" value="GPCR_Rhodpsn"/>
</dbReference>
<evidence type="ECO:0000256" key="7">
    <source>
        <dbReference type="ARBA" id="ARBA00023170"/>
    </source>
</evidence>
<feature type="transmembrane region" description="Helical" evidence="11">
    <location>
        <begin position="291"/>
        <end position="314"/>
    </location>
</feature>
<name>A0A164RXS6_9CRUS</name>
<keyword evidence="5 9" id="KW-0297">G-protein coupled receptor</keyword>
<keyword evidence="7 9" id="KW-0675">Receptor</keyword>
<keyword evidence="4 11" id="KW-1133">Transmembrane helix</keyword>
<dbReference type="GO" id="GO:0004983">
    <property type="term" value="F:neuropeptide Y receptor activity"/>
    <property type="evidence" value="ECO:0007669"/>
    <property type="project" value="InterPro"/>
</dbReference>
<dbReference type="STRING" id="35525.A0A164RXS6"/>
<dbReference type="SUPFAM" id="SSF81321">
    <property type="entry name" value="Family A G protein-coupled receptor-like"/>
    <property type="match status" value="1"/>
</dbReference>
<feature type="transmembrane region" description="Helical" evidence="11">
    <location>
        <begin position="198"/>
        <end position="217"/>
    </location>
</feature>
<dbReference type="PANTHER" id="PTHR24235:SF30">
    <property type="entry name" value="NEUROPEPTIDE F RECEPTOR"/>
    <property type="match status" value="1"/>
</dbReference>